<sequence length="691" mass="79137">MPCPASFHLVELDPTVDRAGPTDAGPRVSILLRPRMNRTRRKWLRKFTVDLFFRYRKQNYVHRPLSPGQIRVLHLRSSKSREIYCTIEHVDVEKAKYVALSYAWGREDRLFELPICNENGSLEGLLNVTASLGSAIQDIMESNWQFKTLWIDQICINQHDVMEKQRQVSLTGKIYSNARSVITYLGPAHPTDRAAFLLLDLACDRFITPLLEMNYHQVMSAFQKMEFHISLAPKRTWTGSKASLLNQPRTSVAEDSSWLDLLMILTGPWSKRLWMIQENMLNRNTWVLRGNRIISQNTVLLLAVFILHKMDISERLSPDMDEIIDRLCHLQQIWCRRIRKLSANHLHELLTCFQSAEYQDPRDRIYALLGVASDRKKLGVEIDYLKSPNEVFTKVTASMIQTHGLQILTCNFEPLEIRPETLPSWIPSWNADGCNSGMETRYWKHSPTIKSETSLWFEDGLSVLAVEGTQIGEVLFKFDAWDWNLYSLYESRDLSTASERFSTFIRTLNHVESFIDADDDETHLIMGCTLLASSQDIHDPVVGKQGIITGYRTAVEMIKIEAERNCNLDRTSLSTDDDLDFEDMPLQARHLGKSFISSMSRLKNFTLCTVSGGHACMAPVDTRPGDVVMKMLGGCEVFVLRPTLSDGIFQYVGPAYLYGYMEGEELKDPNWRDNLQGLGWKRKGVGGNEGF</sequence>
<comment type="caution">
    <text evidence="1">The sequence shown here is derived from an EMBL/GenBank/DDBJ whole genome shotgun (WGS) entry which is preliminary data.</text>
</comment>
<reference evidence="1" key="1">
    <citation type="submission" date="2020-04" db="EMBL/GenBank/DDBJ databases">
        <authorList>
            <person name="Broberg M."/>
        </authorList>
    </citation>
    <scope>NUCLEOTIDE SEQUENCE</scope>
</reference>
<gene>
    <name evidence="1" type="ORF">CRV2_00002554</name>
</gene>
<proteinExistence type="predicted"/>
<accession>A0ACA9TJV6</accession>
<dbReference type="Proteomes" id="UP000836387">
    <property type="component" value="Unassembled WGS sequence"/>
</dbReference>
<evidence type="ECO:0000313" key="1">
    <source>
        <dbReference type="EMBL" id="CAG9941128.1"/>
    </source>
</evidence>
<organism evidence="1 2">
    <name type="scientific">Clonostachys rosea f. rosea IK726</name>
    <dbReference type="NCBI Taxonomy" id="1349383"/>
    <lineage>
        <taxon>Eukaryota</taxon>
        <taxon>Fungi</taxon>
        <taxon>Dikarya</taxon>
        <taxon>Ascomycota</taxon>
        <taxon>Pezizomycotina</taxon>
        <taxon>Sordariomycetes</taxon>
        <taxon>Hypocreomycetidae</taxon>
        <taxon>Hypocreales</taxon>
        <taxon>Bionectriaceae</taxon>
        <taxon>Clonostachys</taxon>
    </lineage>
</organism>
<keyword evidence="2" id="KW-1185">Reference proteome</keyword>
<name>A0ACA9TJV6_BIOOC</name>
<reference evidence="1" key="2">
    <citation type="submission" date="2021-10" db="EMBL/GenBank/DDBJ databases">
        <authorList>
            <person name="Piombo E."/>
        </authorList>
    </citation>
    <scope>NUCLEOTIDE SEQUENCE</scope>
</reference>
<dbReference type="EMBL" id="CADEHS020000005">
    <property type="protein sequence ID" value="CAG9941128.1"/>
    <property type="molecule type" value="Genomic_DNA"/>
</dbReference>
<evidence type="ECO:0000313" key="2">
    <source>
        <dbReference type="Proteomes" id="UP000836387"/>
    </source>
</evidence>
<protein>
    <submittedName>
        <fullName evidence="1">Uncharacterized protein</fullName>
    </submittedName>
</protein>